<dbReference type="GO" id="GO:0005737">
    <property type="term" value="C:cytoplasm"/>
    <property type="evidence" value="ECO:0007669"/>
    <property type="project" value="TreeGrafter"/>
</dbReference>
<evidence type="ECO:0000256" key="4">
    <source>
        <dbReference type="ARBA" id="ARBA00022741"/>
    </source>
</evidence>
<organism evidence="9 10">
    <name type="scientific">Erythroxylum novogranatense</name>
    <dbReference type="NCBI Taxonomy" id="1862640"/>
    <lineage>
        <taxon>Eukaryota</taxon>
        <taxon>Viridiplantae</taxon>
        <taxon>Streptophyta</taxon>
        <taxon>Embryophyta</taxon>
        <taxon>Tracheophyta</taxon>
        <taxon>Spermatophyta</taxon>
        <taxon>Magnoliopsida</taxon>
        <taxon>eudicotyledons</taxon>
        <taxon>Gunneridae</taxon>
        <taxon>Pentapetalae</taxon>
        <taxon>rosids</taxon>
        <taxon>fabids</taxon>
        <taxon>Malpighiales</taxon>
        <taxon>Erythroxylaceae</taxon>
        <taxon>Erythroxylum</taxon>
    </lineage>
</organism>
<dbReference type="FunFam" id="3.40.50.720:FF:000263">
    <property type="entry name" value="NEDD8-activating enzyme E1 regulatory subunit"/>
    <property type="match status" value="1"/>
</dbReference>
<keyword evidence="6" id="KW-0539">Nucleus</keyword>
<evidence type="ECO:0000313" key="9">
    <source>
        <dbReference type="EMBL" id="KAJ8749282.1"/>
    </source>
</evidence>
<dbReference type="FunFam" id="3.40.50.720:FF:000337">
    <property type="entry name" value="NEDD8-activating enzyme E1 regulatory subunit"/>
    <property type="match status" value="1"/>
</dbReference>
<evidence type="ECO:0000256" key="1">
    <source>
        <dbReference type="ARBA" id="ARBA00004123"/>
    </source>
</evidence>
<evidence type="ECO:0000256" key="5">
    <source>
        <dbReference type="ARBA" id="ARBA00022786"/>
    </source>
</evidence>
<comment type="function">
    <text evidence="7">Regulatory subunit of the dimeric E1 enzyme. E1 activates RUB1/NEDD8 by first adenylating its C-terminal glycine residue with ATP, thereafter linking this residue to the side chain of the catalytic cysteine, yielding a RUB1-ECR1 thioester and free AMP. E1 finally transfers RUB1 to the catalytic cysteine of RCE1.</text>
</comment>
<evidence type="ECO:0000256" key="3">
    <source>
        <dbReference type="ARBA" id="ARBA00006868"/>
    </source>
</evidence>
<accession>A0AAV8SAX7</accession>
<dbReference type="EMBL" id="JAIWQS010000012">
    <property type="protein sequence ID" value="KAJ8749282.1"/>
    <property type="molecule type" value="Genomic_DNA"/>
</dbReference>
<feature type="domain" description="THIF-type NAD/FAD binding fold" evidence="8">
    <location>
        <begin position="9"/>
        <end position="503"/>
    </location>
</feature>
<dbReference type="CDD" id="cd01493">
    <property type="entry name" value="APPBP1_RUB"/>
    <property type="match status" value="1"/>
</dbReference>
<dbReference type="GO" id="GO:0005634">
    <property type="term" value="C:nucleus"/>
    <property type="evidence" value="ECO:0007669"/>
    <property type="project" value="UniProtKB-SubCell"/>
</dbReference>
<dbReference type="GO" id="GO:0000166">
    <property type="term" value="F:nucleotide binding"/>
    <property type="evidence" value="ECO:0007669"/>
    <property type="project" value="UniProtKB-KW"/>
</dbReference>
<proteinExistence type="inferred from homology"/>
<comment type="pathway">
    <text evidence="2 7">Protein modification; protein neddylation.</text>
</comment>
<dbReference type="PANTHER" id="PTHR10953">
    <property type="entry name" value="UBIQUITIN-ACTIVATING ENZYME E1"/>
    <property type="match status" value="1"/>
</dbReference>
<dbReference type="InterPro" id="IPR000594">
    <property type="entry name" value="ThiF_NAD_FAD-bd"/>
</dbReference>
<dbReference type="InterPro" id="IPR045886">
    <property type="entry name" value="ThiF/MoeB/HesA"/>
</dbReference>
<dbReference type="PIRSF" id="PIRSF039099">
    <property type="entry name" value="APP-BP1"/>
    <property type="match status" value="1"/>
</dbReference>
<keyword evidence="4" id="KW-0547">Nucleotide-binding</keyword>
<keyword evidence="10" id="KW-1185">Reference proteome</keyword>
<reference evidence="9 10" key="1">
    <citation type="submission" date="2021-09" db="EMBL/GenBank/DDBJ databases">
        <title>Genomic insights and catalytic innovation underlie evolution of tropane alkaloids biosynthesis.</title>
        <authorList>
            <person name="Wang Y.-J."/>
            <person name="Tian T."/>
            <person name="Huang J.-P."/>
            <person name="Huang S.-X."/>
        </authorList>
    </citation>
    <scope>NUCLEOTIDE SEQUENCE [LARGE SCALE GENOMIC DNA]</scope>
    <source>
        <strain evidence="9">KIB-2018</strain>
        <tissue evidence="9">Leaf</tissue>
    </source>
</reference>
<evidence type="ECO:0000256" key="7">
    <source>
        <dbReference type="PIRNR" id="PIRNR039099"/>
    </source>
</evidence>
<evidence type="ECO:0000313" key="10">
    <source>
        <dbReference type="Proteomes" id="UP001159364"/>
    </source>
</evidence>
<dbReference type="Gene3D" id="3.40.50.720">
    <property type="entry name" value="NAD(P)-binding Rossmann-like Domain"/>
    <property type="match status" value="2"/>
</dbReference>
<gene>
    <name evidence="9" type="ORF">K2173_018762</name>
</gene>
<keyword evidence="5 7" id="KW-0833">Ubl conjugation pathway</keyword>
<dbReference type="PANTHER" id="PTHR10953:SF29">
    <property type="entry name" value="NEDD8-ACTIVATING ENZYME E1 REGULATORY SUBUNIT"/>
    <property type="match status" value="1"/>
</dbReference>
<dbReference type="InterPro" id="IPR035985">
    <property type="entry name" value="Ubiquitin-activating_enz"/>
</dbReference>
<evidence type="ECO:0000259" key="8">
    <source>
        <dbReference type="Pfam" id="PF00899"/>
    </source>
</evidence>
<dbReference type="GO" id="GO:0045116">
    <property type="term" value="P:protein neddylation"/>
    <property type="evidence" value="ECO:0007669"/>
    <property type="project" value="UniProtKB-UniRule"/>
</dbReference>
<evidence type="ECO:0000256" key="6">
    <source>
        <dbReference type="ARBA" id="ARBA00023242"/>
    </source>
</evidence>
<dbReference type="SUPFAM" id="SSF69572">
    <property type="entry name" value="Activating enzymes of the ubiquitin-like proteins"/>
    <property type="match status" value="1"/>
</dbReference>
<dbReference type="InterPro" id="IPR030667">
    <property type="entry name" value="APP-BP1"/>
</dbReference>
<evidence type="ECO:0000256" key="2">
    <source>
        <dbReference type="ARBA" id="ARBA00005032"/>
    </source>
</evidence>
<dbReference type="GO" id="GO:0019781">
    <property type="term" value="F:NEDD8 activating enzyme activity"/>
    <property type="evidence" value="ECO:0007669"/>
    <property type="project" value="UniProtKB-UniRule"/>
</dbReference>
<name>A0AAV8SAX7_9ROSI</name>
<dbReference type="Pfam" id="PF00899">
    <property type="entry name" value="ThiF"/>
    <property type="match status" value="1"/>
</dbReference>
<dbReference type="AlphaFoldDB" id="A0AAV8SAX7"/>
<comment type="caution">
    <text evidence="9">The sequence shown here is derived from an EMBL/GenBank/DDBJ whole genome shotgun (WGS) entry which is preliminary data.</text>
</comment>
<protein>
    <recommendedName>
        <fullName evidence="7">NEDD8-activating enzyme E1 regulatory subunit</fullName>
    </recommendedName>
</protein>
<comment type="subcellular location">
    <subcellularLocation>
        <location evidence="1">Nucleus</location>
    </subcellularLocation>
</comment>
<dbReference type="Proteomes" id="UP001159364">
    <property type="component" value="Linkage Group LG12"/>
</dbReference>
<comment type="similarity">
    <text evidence="3 7">Belongs to the ubiquitin-activating E1 family. ULA1 subfamily.</text>
</comment>
<sequence length="524" mass="58274">MAAEPKTKYDRQLRIWGEQGQTALEKASICLLNCGPTGSETLKNLVLGGVGSITVIDGSRVEVGDLGNNFMVDESSIGQSKAKCVCAFLQELNDAVKAKFIEENPEALIETNPAFFTQFTLVVATQLVEDSMIKLDRICREAGVMLIFARSYGLTGLVRISVKEHTVIESKPDHFLDDLRLNNPWTELKRFADTIDLNVTEPVAHKHTPYVIILVKMAEEWTKAHGGSLPSSRDEKKEFKELIKARMIAIDEDNYKEAIEASFKVFAPLGISSDLQKIINDNCSEVGSNSSDFWVMVAALKDFILNEGCGEAPLEGSIPDMTSSTELYVNLQKIYQAKAEADFLIVERRVREILKKIGRDPHSISKTMIKSFCKNSRKLKVCRYRLIEDEFNNPSIPDLQKYITNEEYSVAMGFYVLLRAVDRFAANYNSFPGQFDGEMDDDISRLKTTAVSLLNDLGCNGSTLTEDLISEMCRFGASELHAVAAFIGGIASQEVIKLITQQFVPMSGTLIFNGIDHKSQVLAL</sequence>